<evidence type="ECO:0000313" key="1">
    <source>
        <dbReference type="EMBL" id="SKA61246.1"/>
    </source>
</evidence>
<keyword evidence="2" id="KW-1185">Reference proteome</keyword>
<organism evidence="1 2">
    <name type="scientific">Enterovibrio nigricans DSM 22720</name>
    <dbReference type="NCBI Taxonomy" id="1121868"/>
    <lineage>
        <taxon>Bacteria</taxon>
        <taxon>Pseudomonadati</taxon>
        <taxon>Pseudomonadota</taxon>
        <taxon>Gammaproteobacteria</taxon>
        <taxon>Vibrionales</taxon>
        <taxon>Vibrionaceae</taxon>
        <taxon>Enterovibrio</taxon>
    </lineage>
</organism>
<dbReference type="Proteomes" id="UP000190162">
    <property type="component" value="Unassembled WGS sequence"/>
</dbReference>
<dbReference type="AlphaFoldDB" id="A0A1T4V8P5"/>
<name>A0A1T4V8P5_9GAMM</name>
<dbReference type="RefSeq" id="WP_078753650.1">
    <property type="nucleotide sequence ID" value="NZ_FUXU01000055.1"/>
</dbReference>
<dbReference type="EMBL" id="FUXU01000055">
    <property type="protein sequence ID" value="SKA61246.1"/>
    <property type="molecule type" value="Genomic_DNA"/>
</dbReference>
<protein>
    <submittedName>
        <fullName evidence="1">Uncharacterized protein</fullName>
    </submittedName>
</protein>
<reference evidence="2" key="1">
    <citation type="submission" date="2017-02" db="EMBL/GenBank/DDBJ databases">
        <authorList>
            <person name="Varghese N."/>
            <person name="Submissions S."/>
        </authorList>
    </citation>
    <scope>NUCLEOTIDE SEQUENCE [LARGE SCALE GENOMIC DNA]</scope>
    <source>
        <strain evidence="2">DSM 22720</strain>
    </source>
</reference>
<accession>A0A1T4V8P5</accession>
<proteinExistence type="predicted"/>
<gene>
    <name evidence="1" type="ORF">SAMN02745132_03447</name>
</gene>
<evidence type="ECO:0000313" key="2">
    <source>
        <dbReference type="Proteomes" id="UP000190162"/>
    </source>
</evidence>
<sequence length="70" mass="7975">MRTKTLNITVTEDISDIFTEMAAEWGYRYHGNGGKAGFMSDLITAIAKEYVNKHPDPLLVDLLPKKKRYT</sequence>